<dbReference type="PROSITE" id="PS50926">
    <property type="entry name" value="TRAM"/>
    <property type="match status" value="1"/>
</dbReference>
<evidence type="ECO:0000256" key="4">
    <source>
        <dbReference type="ARBA" id="ARBA00022691"/>
    </source>
</evidence>
<dbReference type="STRING" id="1434104.MCMEM_1658"/>
<evidence type="ECO:0000259" key="6">
    <source>
        <dbReference type="PROSITE" id="PS50926"/>
    </source>
</evidence>
<dbReference type="PANTHER" id="PTHR10920">
    <property type="entry name" value="RIBOSOMAL RNA METHYLTRANSFERASE"/>
    <property type="match status" value="1"/>
</dbReference>
<keyword evidence="1 5" id="KW-0698">rRNA processing</keyword>
<dbReference type="Gene3D" id="3.40.50.150">
    <property type="entry name" value="Vaccinia Virus protein VP39"/>
    <property type="match status" value="1"/>
</dbReference>
<dbReference type="Pfam" id="PF01728">
    <property type="entry name" value="FtsJ"/>
    <property type="match status" value="1"/>
</dbReference>
<keyword evidence="4 5" id="KW-0949">S-adenosyl-L-methionine</keyword>
<dbReference type="KEGG" id="mmet:MCMEM_1658"/>
<dbReference type="InterPro" id="IPR002792">
    <property type="entry name" value="TRAM_dom"/>
</dbReference>
<keyword evidence="7" id="KW-0132">Cell division</keyword>
<accession>A0A0E3SRS6</accession>
<dbReference type="InterPro" id="IPR015507">
    <property type="entry name" value="rRNA-MeTfrase_E"/>
</dbReference>
<comment type="catalytic activity">
    <reaction evidence="5">
        <text>uridine(2552) in 23S rRNA + S-adenosyl-L-methionine = 2'-O-methyluridine(2552) in 23S rRNA + S-adenosyl-L-homocysteine + H(+)</text>
        <dbReference type="Rhea" id="RHEA:42720"/>
        <dbReference type="Rhea" id="RHEA-COMP:10202"/>
        <dbReference type="Rhea" id="RHEA-COMP:10203"/>
        <dbReference type="ChEBI" id="CHEBI:15378"/>
        <dbReference type="ChEBI" id="CHEBI:57856"/>
        <dbReference type="ChEBI" id="CHEBI:59789"/>
        <dbReference type="ChEBI" id="CHEBI:65315"/>
        <dbReference type="ChEBI" id="CHEBI:74478"/>
        <dbReference type="EC" id="2.1.1.166"/>
    </reaction>
</comment>
<dbReference type="Pfam" id="PF01938">
    <property type="entry name" value="TRAM"/>
    <property type="match status" value="1"/>
</dbReference>
<feature type="binding site" evidence="5">
    <location>
        <position position="84"/>
    </location>
    <ligand>
        <name>S-adenosyl-L-methionine</name>
        <dbReference type="ChEBI" id="CHEBI:59789"/>
    </ligand>
</feature>
<gene>
    <name evidence="5" type="primary">rlmE</name>
    <name evidence="7" type="ORF">MCMEM_1658</name>
</gene>
<reference evidence="7 8" key="1">
    <citation type="submission" date="2014-07" db="EMBL/GenBank/DDBJ databases">
        <title>Methanogenic archaea and the global carbon cycle.</title>
        <authorList>
            <person name="Henriksen J.R."/>
            <person name="Luke J."/>
            <person name="Reinhart S."/>
            <person name="Benedict M.N."/>
            <person name="Youngblut N.D."/>
            <person name="Metcalf M.E."/>
            <person name="Whitaker R.J."/>
            <person name="Metcalf W.W."/>
        </authorList>
    </citation>
    <scope>NUCLEOTIDE SEQUENCE [LARGE SCALE GENOMIC DNA]</scope>
    <source>
        <strain evidence="7 8">MM1</strain>
    </source>
</reference>
<evidence type="ECO:0000256" key="5">
    <source>
        <dbReference type="HAMAP-Rule" id="MF_01547"/>
    </source>
</evidence>
<dbReference type="EMBL" id="CP009518">
    <property type="protein sequence ID" value="AKB85711.1"/>
    <property type="molecule type" value="Genomic_DNA"/>
</dbReference>
<keyword evidence="2 5" id="KW-0489">Methyltransferase</keyword>
<dbReference type="PANTHER" id="PTHR10920:SF13">
    <property type="entry name" value="PRE-RRNA 2'-O-RIBOSE RNA METHYLTRANSFERASE FTSJ3"/>
    <property type="match status" value="1"/>
</dbReference>
<name>A0A0E3SRS6_METMT</name>
<feature type="binding site" evidence="5">
    <location>
        <position position="52"/>
    </location>
    <ligand>
        <name>S-adenosyl-L-methionine</name>
        <dbReference type="ChEBI" id="CHEBI:59789"/>
    </ligand>
</feature>
<dbReference type="EC" id="2.1.1.166" evidence="5"/>
<dbReference type="InterPro" id="IPR029063">
    <property type="entry name" value="SAM-dependent_MTases_sf"/>
</dbReference>
<dbReference type="AlphaFoldDB" id="A0A0E3SRS6"/>
<evidence type="ECO:0000256" key="1">
    <source>
        <dbReference type="ARBA" id="ARBA00022552"/>
    </source>
</evidence>
<dbReference type="PATRIC" id="fig|1434104.5.peg.1800"/>
<keyword evidence="7" id="KW-0131">Cell cycle</keyword>
<feature type="binding site" evidence="5">
    <location>
        <position position="50"/>
    </location>
    <ligand>
        <name>S-adenosyl-L-methionine</name>
        <dbReference type="ChEBI" id="CHEBI:59789"/>
    </ligand>
</feature>
<evidence type="ECO:0000256" key="2">
    <source>
        <dbReference type="ARBA" id="ARBA00022603"/>
    </source>
</evidence>
<dbReference type="InterPro" id="IPR002877">
    <property type="entry name" value="RNA_MeTrfase_FtsJ_dom"/>
</dbReference>
<comment type="subcellular location">
    <subcellularLocation>
        <location evidence="5">Cytoplasm</location>
    </subcellularLocation>
</comment>
<evidence type="ECO:0000256" key="3">
    <source>
        <dbReference type="ARBA" id="ARBA00022679"/>
    </source>
</evidence>
<dbReference type="InterPro" id="IPR050082">
    <property type="entry name" value="RNA_methyltr_RlmE"/>
</dbReference>
<dbReference type="Gene3D" id="2.40.50.140">
    <property type="entry name" value="Nucleic acid-binding proteins"/>
    <property type="match status" value="1"/>
</dbReference>
<feature type="binding site" evidence="5">
    <location>
        <position position="109"/>
    </location>
    <ligand>
        <name>S-adenosyl-L-methionine</name>
        <dbReference type="ChEBI" id="CHEBI:59789"/>
    </ligand>
</feature>
<proteinExistence type="inferred from homology"/>
<dbReference type="GO" id="GO:0008650">
    <property type="term" value="F:rRNA (uridine-2'-O-)-methyltransferase activity"/>
    <property type="evidence" value="ECO:0007669"/>
    <property type="project" value="UniProtKB-UniRule"/>
</dbReference>
<dbReference type="OrthoDB" id="26307at2157"/>
<dbReference type="InterPro" id="IPR012340">
    <property type="entry name" value="NA-bd_OB-fold"/>
</dbReference>
<comment type="function">
    <text evidence="5">Specifically methylates the uridine in position 2552 of 23S rRNA at the 2'-O position of the ribose in the fully assembled 50S ribosomal subunit.</text>
</comment>
<dbReference type="HOGENOM" id="CLU_009422_4_4_2"/>
<keyword evidence="5" id="KW-0963">Cytoplasm</keyword>
<dbReference type="Proteomes" id="UP000033048">
    <property type="component" value="Chromosome"/>
</dbReference>
<evidence type="ECO:0000313" key="8">
    <source>
        <dbReference type="Proteomes" id="UP000033048"/>
    </source>
</evidence>
<feature type="domain" description="TRAM" evidence="6">
    <location>
        <begin position="196"/>
        <end position="254"/>
    </location>
</feature>
<keyword evidence="3 5" id="KW-0808">Transferase</keyword>
<organism evidence="7 8">
    <name type="scientific">Methanococcoides methylutens MM1</name>
    <dbReference type="NCBI Taxonomy" id="1434104"/>
    <lineage>
        <taxon>Archaea</taxon>
        <taxon>Methanobacteriati</taxon>
        <taxon>Methanobacteriota</taxon>
        <taxon>Stenosarchaea group</taxon>
        <taxon>Methanomicrobia</taxon>
        <taxon>Methanosarcinales</taxon>
        <taxon>Methanosarcinaceae</taxon>
        <taxon>Methanococcoides</taxon>
    </lineage>
</organism>
<keyword evidence="8" id="KW-1185">Reference proteome</keyword>
<comment type="similarity">
    <text evidence="5">Belongs to the class I-like SAM-binding methyltransferase superfamily. RNA methyltransferase RlmE family.</text>
</comment>
<dbReference type="GO" id="GO:0005737">
    <property type="term" value="C:cytoplasm"/>
    <property type="evidence" value="ECO:0007669"/>
    <property type="project" value="UniProtKB-SubCell"/>
</dbReference>
<evidence type="ECO:0000313" key="7">
    <source>
        <dbReference type="EMBL" id="AKB85711.1"/>
    </source>
</evidence>
<dbReference type="SUPFAM" id="SSF53335">
    <property type="entry name" value="S-adenosyl-L-methionine-dependent methyltransferases"/>
    <property type="match status" value="1"/>
</dbReference>
<sequence>MARHRRDTYYWRAKDEGYRSRAAYKLFQINDKFNVIKEGDTVVDLGAAPGGWLEVVKKLTDGKIVGVDLRRIKDIEGIETIKGDITSDVTIKKIIDLVGEDGADVVICDAAPNLSGNWSLDHARSIDLTTSALECAKKILKPNGHFIVKVFQGDMFKDYMDKVRENFSFTKAYSPHASRSESAEIYVIGKKFLTAPLRRNDKFDVVIKEMGASGDGIAYVEDFVVFVKEAEKGEAVKIQITDVKPNFAFAKVIERGEEQSSD</sequence>
<dbReference type="GeneID" id="24894221"/>
<feature type="binding site" evidence="5">
    <location>
        <position position="68"/>
    </location>
    <ligand>
        <name>S-adenosyl-L-methionine</name>
        <dbReference type="ChEBI" id="CHEBI:59789"/>
    </ligand>
</feature>
<dbReference type="HAMAP" id="MF_01547">
    <property type="entry name" value="RNA_methyltr_E"/>
    <property type="match status" value="1"/>
</dbReference>
<feature type="active site" description="Proton acceptor" evidence="5">
    <location>
        <position position="149"/>
    </location>
</feature>
<dbReference type="RefSeq" id="WP_048205771.1">
    <property type="nucleotide sequence ID" value="NZ_CP009518.1"/>
</dbReference>
<dbReference type="GO" id="GO:0051301">
    <property type="term" value="P:cell division"/>
    <property type="evidence" value="ECO:0007669"/>
    <property type="project" value="UniProtKB-KW"/>
</dbReference>
<protein>
    <recommendedName>
        <fullName evidence="5">Ribosomal RNA large subunit methyltransferase E</fullName>
        <ecNumber evidence="5">2.1.1.166</ecNumber>
    </recommendedName>
    <alternativeName>
        <fullName evidence="5">23S rRNA Um2552 methyltransferase</fullName>
    </alternativeName>
    <alternativeName>
        <fullName evidence="5">rRNA (uridine-2'-O-)-methyltransferase</fullName>
    </alternativeName>
</protein>